<comment type="caution">
    <text evidence="2">The sequence shown here is derived from an EMBL/GenBank/DDBJ whole genome shotgun (WGS) entry which is preliminary data.</text>
</comment>
<dbReference type="STRING" id="177199.A0A420Y1C8"/>
<dbReference type="PANTHER" id="PTHR35006">
    <property type="entry name" value="GLYOXALASE FAMILY PROTEIN (AFU_ORTHOLOGUE AFUA_5G14830)"/>
    <property type="match status" value="1"/>
</dbReference>
<sequence>MIPFLEVAHLPSSTSFYSAIVQPLGLRYIPDPEPEAKSSSASGFSSAGTGRCVTYGTSSLPPAPVFQLRQVSTPKPSWIVLSARSPSSVADFHRFSLRANPDLVPATGLGHRTAPETEESRARVIDYDGNTMEVVYSPPTHSRYGEGSLLRTQSTTAEASRILKWNYGVTASSNPPMTAARRPEAGQYAATAAKQEPSASGLSASTVMGTLLGVAAGAAAGAALTYTMVKQEQSRSSRHAFEAPEFARRSTFPMAHPSSAERPVPSYSQMEQVEHGISKMGLSNDYTLVDARRSPPEYIARYSHTTPSRKAKSRVAEDVGDDARSRHSSRSRHSHASVRTRSANPESRRPLMITETEHRSHVGSSTSPSRDSYVSAHSQRSDSTIRPPPAPSAAASQLLARSRAGSRVISTTVTMPAQSHPSTPRALSRTGSYMSARNVPLPPSVASSRVSSHHPWNVPLPPSNVGSTWDDDTGSVAPSDSISCVGSRRSRSYYA</sequence>
<feature type="region of interest" description="Disordered" evidence="1">
    <location>
        <begin position="444"/>
        <end position="495"/>
    </location>
</feature>
<feature type="compositionally biased region" description="Basic and acidic residues" evidence="1">
    <location>
        <begin position="237"/>
        <end position="248"/>
    </location>
</feature>
<feature type="region of interest" description="Disordered" evidence="1">
    <location>
        <begin position="237"/>
        <end position="271"/>
    </location>
</feature>
<dbReference type="AlphaFoldDB" id="A0A420Y1C8"/>
<protein>
    <recommendedName>
        <fullName evidence="4">VOC domain-containing protein</fullName>
    </recommendedName>
</protein>
<gene>
    <name evidence="2" type="ORF">DL546_004404</name>
</gene>
<feature type="compositionally biased region" description="Basic and acidic residues" evidence="1">
    <location>
        <begin position="314"/>
        <end position="325"/>
    </location>
</feature>
<dbReference type="Proteomes" id="UP000275385">
    <property type="component" value="Unassembled WGS sequence"/>
</dbReference>
<keyword evidence="3" id="KW-1185">Reference proteome</keyword>
<name>A0A420Y1C8_9PEZI</name>
<dbReference type="EMBL" id="QVQW01000069">
    <property type="protein sequence ID" value="RKU41725.1"/>
    <property type="molecule type" value="Genomic_DNA"/>
</dbReference>
<reference evidence="2 3" key="1">
    <citation type="submission" date="2018-08" db="EMBL/GenBank/DDBJ databases">
        <title>Draft genome of the lignicolous fungus Coniochaeta pulveracea.</title>
        <authorList>
            <person name="Borstlap C.J."/>
            <person name="De Witt R.N."/>
            <person name="Botha A."/>
            <person name="Volschenk H."/>
        </authorList>
    </citation>
    <scope>NUCLEOTIDE SEQUENCE [LARGE SCALE GENOMIC DNA]</scope>
    <source>
        <strain evidence="2 3">CAB683</strain>
    </source>
</reference>
<evidence type="ECO:0000313" key="2">
    <source>
        <dbReference type="EMBL" id="RKU41725.1"/>
    </source>
</evidence>
<dbReference type="Gene3D" id="3.10.180.10">
    <property type="entry name" value="2,3-Dihydroxybiphenyl 1,2-Dioxygenase, domain 1"/>
    <property type="match status" value="1"/>
</dbReference>
<evidence type="ECO:0000256" key="1">
    <source>
        <dbReference type="SAM" id="MobiDB-lite"/>
    </source>
</evidence>
<evidence type="ECO:0000313" key="3">
    <source>
        <dbReference type="Proteomes" id="UP000275385"/>
    </source>
</evidence>
<accession>A0A420Y1C8</accession>
<evidence type="ECO:0008006" key="4">
    <source>
        <dbReference type="Google" id="ProtNLM"/>
    </source>
</evidence>
<dbReference type="OrthoDB" id="10249419at2759"/>
<dbReference type="PANTHER" id="PTHR35006:SF3">
    <property type="entry name" value="GLYOXALASE FAMILY PROTEIN (AFU_ORTHOLOGUE AFUA_3G06020)"/>
    <property type="match status" value="1"/>
</dbReference>
<feature type="region of interest" description="Disordered" evidence="1">
    <location>
        <begin position="298"/>
        <end position="406"/>
    </location>
</feature>
<feature type="compositionally biased region" description="Low complexity" evidence="1">
    <location>
        <begin position="392"/>
        <end position="406"/>
    </location>
</feature>
<dbReference type="InterPro" id="IPR029068">
    <property type="entry name" value="Glyas_Bleomycin-R_OHBP_Dase"/>
</dbReference>
<feature type="compositionally biased region" description="Polar residues" evidence="1">
    <location>
        <begin position="362"/>
        <end position="384"/>
    </location>
</feature>
<organism evidence="2 3">
    <name type="scientific">Coniochaeta pulveracea</name>
    <dbReference type="NCBI Taxonomy" id="177199"/>
    <lineage>
        <taxon>Eukaryota</taxon>
        <taxon>Fungi</taxon>
        <taxon>Dikarya</taxon>
        <taxon>Ascomycota</taxon>
        <taxon>Pezizomycotina</taxon>
        <taxon>Sordariomycetes</taxon>
        <taxon>Sordariomycetidae</taxon>
        <taxon>Coniochaetales</taxon>
        <taxon>Coniochaetaceae</taxon>
        <taxon>Coniochaeta</taxon>
    </lineage>
</organism>
<feature type="compositionally biased region" description="Basic residues" evidence="1">
    <location>
        <begin position="326"/>
        <end position="338"/>
    </location>
</feature>
<proteinExistence type="predicted"/>